<name>A0AAN4Z842_9BILA</name>
<dbReference type="Pfam" id="PF12762">
    <property type="entry name" value="DDE_Tnp_IS1595"/>
    <property type="match status" value="1"/>
</dbReference>
<dbReference type="EMBL" id="BTRK01000001">
    <property type="protein sequence ID" value="GMR34196.1"/>
    <property type="molecule type" value="Genomic_DNA"/>
</dbReference>
<keyword evidence="3" id="KW-1185">Reference proteome</keyword>
<dbReference type="PANTHER" id="PTHR47163:SF2">
    <property type="entry name" value="SI:DKEY-17M8.2"/>
    <property type="match status" value="1"/>
</dbReference>
<sequence length="308" mass="35710">VMSRHPMDFFHKITRTKLELFLDRPLPDILAQLRACKLIRSRLDCPKCNVPCREYERKAPKWPGCGWRYPRCVTTYSALKDSWFARVRLDIRPLLRMLYAFGWEQASLRSLQHELRLPDGSTISKQSHTDYMSFFREICAVDNKRQPPIGGPGCVVEIDETAFSKRKYNRGKRMAAQQWVFGGVLRGDKTKLFAVPVAKRDIDTLIPLIARHIACGTEIHSDCWPAYNRIETLGLKYRHLKVNHSITFKCKITGACTNTVDGVWQKLKLGHKKRFGTHRSQLTSHIDSAVFFVRYELEDRFEALLKAI</sequence>
<feature type="domain" description="ISXO2-like transposase" evidence="1">
    <location>
        <begin position="148"/>
        <end position="296"/>
    </location>
</feature>
<feature type="non-terminal residue" evidence="2">
    <location>
        <position position="1"/>
    </location>
</feature>
<organism evidence="2 3">
    <name type="scientific">Pristionchus mayeri</name>
    <dbReference type="NCBI Taxonomy" id="1317129"/>
    <lineage>
        <taxon>Eukaryota</taxon>
        <taxon>Metazoa</taxon>
        <taxon>Ecdysozoa</taxon>
        <taxon>Nematoda</taxon>
        <taxon>Chromadorea</taxon>
        <taxon>Rhabditida</taxon>
        <taxon>Rhabditina</taxon>
        <taxon>Diplogasteromorpha</taxon>
        <taxon>Diplogasteroidea</taxon>
        <taxon>Neodiplogasteridae</taxon>
        <taxon>Pristionchus</taxon>
    </lineage>
</organism>
<dbReference type="AlphaFoldDB" id="A0AAN4Z842"/>
<dbReference type="Proteomes" id="UP001328107">
    <property type="component" value="Unassembled WGS sequence"/>
</dbReference>
<feature type="non-terminal residue" evidence="2">
    <location>
        <position position="308"/>
    </location>
</feature>
<accession>A0AAN4Z842</accession>
<evidence type="ECO:0000313" key="2">
    <source>
        <dbReference type="EMBL" id="GMR34196.1"/>
    </source>
</evidence>
<dbReference type="PANTHER" id="PTHR47163">
    <property type="entry name" value="DDE_TNP_IS1595 DOMAIN-CONTAINING PROTEIN"/>
    <property type="match status" value="1"/>
</dbReference>
<comment type="caution">
    <text evidence="2">The sequence shown here is derived from an EMBL/GenBank/DDBJ whole genome shotgun (WGS) entry which is preliminary data.</text>
</comment>
<reference evidence="3" key="1">
    <citation type="submission" date="2022-10" db="EMBL/GenBank/DDBJ databases">
        <title>Genome assembly of Pristionchus species.</title>
        <authorList>
            <person name="Yoshida K."/>
            <person name="Sommer R.J."/>
        </authorList>
    </citation>
    <scope>NUCLEOTIDE SEQUENCE [LARGE SCALE GENOMIC DNA]</scope>
    <source>
        <strain evidence="3">RS5460</strain>
    </source>
</reference>
<dbReference type="InterPro" id="IPR053164">
    <property type="entry name" value="IS1016-like_transposase"/>
</dbReference>
<evidence type="ECO:0000259" key="1">
    <source>
        <dbReference type="SMART" id="SM01126"/>
    </source>
</evidence>
<gene>
    <name evidence="2" type="ORF">PMAYCL1PPCAC_04391</name>
</gene>
<dbReference type="SMART" id="SM01126">
    <property type="entry name" value="DDE_Tnp_IS1595"/>
    <property type="match status" value="1"/>
</dbReference>
<dbReference type="InterPro" id="IPR024445">
    <property type="entry name" value="Tnp_ISXO2-like"/>
</dbReference>
<proteinExistence type="predicted"/>
<evidence type="ECO:0000313" key="3">
    <source>
        <dbReference type="Proteomes" id="UP001328107"/>
    </source>
</evidence>
<protein>
    <recommendedName>
        <fullName evidence="1">ISXO2-like transposase domain-containing protein</fullName>
    </recommendedName>
</protein>